<gene>
    <name evidence="1" type="ORF">FHX42_002765</name>
</gene>
<name>A0A839DV98_9PSEU</name>
<comment type="caution">
    <text evidence="1">The sequence shown here is derived from an EMBL/GenBank/DDBJ whole genome shotgun (WGS) entry which is preliminary data.</text>
</comment>
<proteinExistence type="predicted"/>
<evidence type="ECO:0000313" key="2">
    <source>
        <dbReference type="Proteomes" id="UP000569329"/>
    </source>
</evidence>
<dbReference type="Proteomes" id="UP000569329">
    <property type="component" value="Unassembled WGS sequence"/>
</dbReference>
<sequence>MTVGTGVTVSAPAAREHEVRGSLVELGEEREATVISNLLVVPCGEQTPPSPLSTRVRSITEGAV</sequence>
<dbReference type="EMBL" id="JACGWZ010000003">
    <property type="protein sequence ID" value="MBA8825414.1"/>
    <property type="molecule type" value="Genomic_DNA"/>
</dbReference>
<reference evidence="1 2" key="1">
    <citation type="submission" date="2020-07" db="EMBL/GenBank/DDBJ databases">
        <title>Sequencing the genomes of 1000 actinobacteria strains.</title>
        <authorList>
            <person name="Klenk H.-P."/>
        </authorList>
    </citation>
    <scope>NUCLEOTIDE SEQUENCE [LARGE SCALE GENOMIC DNA]</scope>
    <source>
        <strain evidence="1 2">DSM 45975</strain>
    </source>
</reference>
<protein>
    <submittedName>
        <fullName evidence="1">Uncharacterized protein</fullName>
    </submittedName>
</protein>
<keyword evidence="2" id="KW-1185">Reference proteome</keyword>
<organism evidence="1 2">
    <name type="scientific">Halosaccharopolyspora lacisalsi</name>
    <dbReference type="NCBI Taxonomy" id="1000566"/>
    <lineage>
        <taxon>Bacteria</taxon>
        <taxon>Bacillati</taxon>
        <taxon>Actinomycetota</taxon>
        <taxon>Actinomycetes</taxon>
        <taxon>Pseudonocardiales</taxon>
        <taxon>Pseudonocardiaceae</taxon>
        <taxon>Halosaccharopolyspora</taxon>
    </lineage>
</organism>
<dbReference type="RefSeq" id="WP_182544601.1">
    <property type="nucleotide sequence ID" value="NZ_JACGWZ010000003.1"/>
</dbReference>
<accession>A0A839DV98</accession>
<evidence type="ECO:0000313" key="1">
    <source>
        <dbReference type="EMBL" id="MBA8825414.1"/>
    </source>
</evidence>
<dbReference type="AlphaFoldDB" id="A0A839DV98"/>